<evidence type="ECO:0000256" key="1">
    <source>
        <dbReference type="ARBA" id="ARBA00008791"/>
    </source>
</evidence>
<dbReference type="AlphaFoldDB" id="A0AA42C749"/>
<evidence type="ECO:0000313" key="3">
    <source>
        <dbReference type="EMBL" id="MCW0481216.1"/>
    </source>
</evidence>
<reference evidence="3" key="1">
    <citation type="submission" date="2022-10" db="EMBL/GenBank/DDBJ databases">
        <title>Gaoshiqiia sediminis gen. nov., sp. nov., isolated from coastal sediment.</title>
        <authorList>
            <person name="Yu W.X."/>
            <person name="Mu D.S."/>
            <person name="Du J.Z."/>
            <person name="Liang Y.Q."/>
        </authorList>
    </citation>
    <scope>NUCLEOTIDE SEQUENCE</scope>
    <source>
        <strain evidence="3">A06</strain>
    </source>
</reference>
<dbReference type="InterPro" id="IPR006016">
    <property type="entry name" value="UspA"/>
</dbReference>
<name>A0AA42C749_9BACT</name>
<feature type="domain" description="UspA" evidence="2">
    <location>
        <begin position="4"/>
        <end position="140"/>
    </location>
</feature>
<dbReference type="SUPFAM" id="SSF52402">
    <property type="entry name" value="Adenine nucleotide alpha hydrolases-like"/>
    <property type="match status" value="2"/>
</dbReference>
<sequence>MYRFDHILVCLDFTNMDDALMRYSNFITETLQPKRVSFLHVMQEHGIPRKVLAKLPELDQPLPVLVKEEIDRKFQQLVTQRDGVEYEVLVKEGYTTPTILEFTRDEEVRLTLMGKKIGFKGEGNIVRKIASLTPSSVMLVTEKTVPELKKIHVRMNFNRSSEIALKTAVRLAEYTGAKLACHNVFRFPIKYFAQPEFVSAGKFAEIEHELKQHNSKEYQHLIKHLKLEAQHIPCQYTFDKENDEAQELFNFAVKDDADLIVIGSKIKSELNEIILDRTSEKLVGVGKDIPVLIVKDRKPVLGFLENLFG</sequence>
<dbReference type="Gene3D" id="3.40.50.620">
    <property type="entry name" value="HUPs"/>
    <property type="match status" value="2"/>
</dbReference>
<dbReference type="CDD" id="cd00293">
    <property type="entry name" value="USP-like"/>
    <property type="match status" value="2"/>
</dbReference>
<keyword evidence="4" id="KW-1185">Reference proteome</keyword>
<proteinExistence type="inferred from homology"/>
<accession>A0AA42C749</accession>
<comment type="similarity">
    <text evidence="1">Belongs to the universal stress protein A family.</text>
</comment>
<dbReference type="PANTHER" id="PTHR46268:SF6">
    <property type="entry name" value="UNIVERSAL STRESS PROTEIN UP12"/>
    <property type="match status" value="1"/>
</dbReference>
<protein>
    <submittedName>
        <fullName evidence="3">Universal stress protein</fullName>
    </submittedName>
</protein>
<comment type="caution">
    <text evidence="3">The sequence shown here is derived from an EMBL/GenBank/DDBJ whole genome shotgun (WGS) entry which is preliminary data.</text>
</comment>
<evidence type="ECO:0000259" key="2">
    <source>
        <dbReference type="Pfam" id="PF00582"/>
    </source>
</evidence>
<feature type="domain" description="UspA" evidence="2">
    <location>
        <begin position="149"/>
        <end position="295"/>
    </location>
</feature>
<gene>
    <name evidence="3" type="ORF">N2K84_00640</name>
</gene>
<dbReference type="PANTHER" id="PTHR46268">
    <property type="entry name" value="STRESS RESPONSE PROTEIN NHAX"/>
    <property type="match status" value="1"/>
</dbReference>
<dbReference type="RefSeq" id="WP_282589821.1">
    <property type="nucleotide sequence ID" value="NZ_JAPAAF010000001.1"/>
</dbReference>
<dbReference type="InterPro" id="IPR014729">
    <property type="entry name" value="Rossmann-like_a/b/a_fold"/>
</dbReference>
<organism evidence="3 4">
    <name type="scientific">Gaoshiqia sediminis</name>
    <dbReference type="NCBI Taxonomy" id="2986998"/>
    <lineage>
        <taxon>Bacteria</taxon>
        <taxon>Pseudomonadati</taxon>
        <taxon>Bacteroidota</taxon>
        <taxon>Bacteroidia</taxon>
        <taxon>Marinilabiliales</taxon>
        <taxon>Prolixibacteraceae</taxon>
        <taxon>Gaoshiqia</taxon>
    </lineage>
</organism>
<dbReference type="EMBL" id="JAPAAF010000001">
    <property type="protein sequence ID" value="MCW0481216.1"/>
    <property type="molecule type" value="Genomic_DNA"/>
</dbReference>
<dbReference type="Pfam" id="PF00582">
    <property type="entry name" value="Usp"/>
    <property type="match status" value="2"/>
</dbReference>
<dbReference type="Proteomes" id="UP001163821">
    <property type="component" value="Unassembled WGS sequence"/>
</dbReference>
<evidence type="ECO:0000313" key="4">
    <source>
        <dbReference type="Proteomes" id="UP001163821"/>
    </source>
</evidence>